<dbReference type="InterPro" id="IPR007197">
    <property type="entry name" value="rSAM"/>
</dbReference>
<keyword evidence="20" id="KW-1185">Reference proteome</keyword>
<dbReference type="EC" id="2.3.1.311" evidence="16"/>
<dbReference type="InterPro" id="IPR034687">
    <property type="entry name" value="ELP3-like"/>
</dbReference>
<evidence type="ECO:0000256" key="10">
    <source>
        <dbReference type="ARBA" id="ARBA00022723"/>
    </source>
</evidence>
<evidence type="ECO:0000256" key="7">
    <source>
        <dbReference type="ARBA" id="ARBA00022679"/>
    </source>
</evidence>
<keyword evidence="13" id="KW-0411">Iron-sulfur</keyword>
<dbReference type="GO" id="GO:0005737">
    <property type="term" value="C:cytoplasm"/>
    <property type="evidence" value="ECO:0007669"/>
    <property type="project" value="TreeGrafter"/>
</dbReference>
<comment type="similarity">
    <text evidence="3">Belongs to the ELP3 family.</text>
</comment>
<comment type="caution">
    <text evidence="19">The sequence shown here is derived from an EMBL/GenBank/DDBJ whole genome shotgun (WGS) entry which is preliminary data.</text>
</comment>
<keyword evidence="8" id="KW-0949">S-adenosyl-L-methionine</keyword>
<dbReference type="Gene3D" id="3.40.630.30">
    <property type="match status" value="1"/>
</dbReference>
<evidence type="ECO:0000256" key="11">
    <source>
        <dbReference type="ARBA" id="ARBA00022884"/>
    </source>
</evidence>
<reference evidence="19 20" key="1">
    <citation type="submission" date="2020-04" db="EMBL/GenBank/DDBJ databases">
        <title>Collinsella sp. KGMB02528 nov., an anaerobic actinobacterium isolated from human feces.</title>
        <authorList>
            <person name="Han K.-I."/>
            <person name="Eom M.K."/>
            <person name="Kim J.-S."/>
            <person name="Lee K.C."/>
            <person name="Suh M.K."/>
            <person name="Park S.-H."/>
            <person name="Lee J.H."/>
            <person name="Kang S.W."/>
            <person name="Park J.-E."/>
            <person name="Oh B.S."/>
            <person name="Yu S.Y."/>
            <person name="Choi S.-H."/>
            <person name="Lee D.H."/>
            <person name="Yoon H."/>
            <person name="Kim B.-Y."/>
            <person name="Lee J.H."/>
            <person name="Lee J.-S."/>
        </authorList>
    </citation>
    <scope>NUCLEOTIDE SEQUENCE [LARGE SCALE GENOMIC DNA]</scope>
    <source>
        <strain evidence="19 20">KGMB02528</strain>
    </source>
</reference>
<protein>
    <recommendedName>
        <fullName evidence="4">Elongator complex protein 3</fullName>
        <ecNumber evidence="16">2.3.1.311</ecNumber>
    </recommendedName>
    <alternativeName>
        <fullName evidence="15">tRNA uridine(34) acetyltransferase</fullName>
    </alternativeName>
</protein>
<evidence type="ECO:0000256" key="14">
    <source>
        <dbReference type="ARBA" id="ARBA00023315"/>
    </source>
</evidence>
<dbReference type="GO" id="GO:0000049">
    <property type="term" value="F:tRNA binding"/>
    <property type="evidence" value="ECO:0007669"/>
    <property type="project" value="UniProtKB-KW"/>
</dbReference>
<keyword evidence="14" id="KW-0012">Acyltransferase</keyword>
<evidence type="ECO:0000256" key="13">
    <source>
        <dbReference type="ARBA" id="ARBA00023014"/>
    </source>
</evidence>
<dbReference type="InterPro" id="IPR058240">
    <property type="entry name" value="rSAM_sf"/>
</dbReference>
<dbReference type="SFLD" id="SFLDS00029">
    <property type="entry name" value="Radical_SAM"/>
    <property type="match status" value="1"/>
</dbReference>
<dbReference type="RefSeq" id="WP_169276876.1">
    <property type="nucleotide sequence ID" value="NZ_JABBCP010000001.1"/>
</dbReference>
<evidence type="ECO:0000256" key="15">
    <source>
        <dbReference type="ARBA" id="ARBA00030769"/>
    </source>
</evidence>
<evidence type="ECO:0000256" key="5">
    <source>
        <dbReference type="ARBA" id="ARBA00022485"/>
    </source>
</evidence>
<name>A0A7X9YIK6_9ACTN</name>
<keyword evidence="6" id="KW-0820">tRNA-binding</keyword>
<evidence type="ECO:0000313" key="19">
    <source>
        <dbReference type="EMBL" id="NMF55171.1"/>
    </source>
</evidence>
<organism evidence="19 20">
    <name type="scientific">Collinsella acetigenes</name>
    <dbReference type="NCBI Taxonomy" id="2713419"/>
    <lineage>
        <taxon>Bacteria</taxon>
        <taxon>Bacillati</taxon>
        <taxon>Actinomycetota</taxon>
        <taxon>Coriobacteriia</taxon>
        <taxon>Coriobacteriales</taxon>
        <taxon>Coriobacteriaceae</taxon>
        <taxon>Collinsella</taxon>
    </lineage>
</organism>
<dbReference type="InterPro" id="IPR016181">
    <property type="entry name" value="Acyl_CoA_acyltransferase"/>
</dbReference>
<dbReference type="InterPro" id="IPR032432">
    <property type="entry name" value="Radical_SAM_C"/>
</dbReference>
<dbReference type="SUPFAM" id="SSF55729">
    <property type="entry name" value="Acyl-CoA N-acyltransferases (Nat)"/>
    <property type="match status" value="1"/>
</dbReference>
<dbReference type="GO" id="GO:0106261">
    <property type="term" value="F:tRNA uridine(34) acetyltransferase activity"/>
    <property type="evidence" value="ECO:0007669"/>
    <property type="project" value="UniProtKB-EC"/>
</dbReference>
<keyword evidence="5" id="KW-0004">4Fe-4S</keyword>
<comment type="catalytic activity">
    <reaction evidence="17">
        <text>uridine(34) in tRNA + acetyl-CoA + S-adenosyl-L-methionine + H2O = 5-(carboxymethyl)uridine(34) in tRNA + 5'-deoxyadenosine + L-methionine + CoA + 2 H(+)</text>
        <dbReference type="Rhea" id="RHEA:61020"/>
        <dbReference type="Rhea" id="RHEA-COMP:10407"/>
        <dbReference type="Rhea" id="RHEA-COMP:11727"/>
        <dbReference type="ChEBI" id="CHEBI:15377"/>
        <dbReference type="ChEBI" id="CHEBI:15378"/>
        <dbReference type="ChEBI" id="CHEBI:17319"/>
        <dbReference type="ChEBI" id="CHEBI:57287"/>
        <dbReference type="ChEBI" id="CHEBI:57288"/>
        <dbReference type="ChEBI" id="CHEBI:57844"/>
        <dbReference type="ChEBI" id="CHEBI:59789"/>
        <dbReference type="ChEBI" id="CHEBI:65315"/>
        <dbReference type="ChEBI" id="CHEBI:74882"/>
        <dbReference type="EC" id="2.3.1.311"/>
    </reaction>
    <physiologicalReaction direction="left-to-right" evidence="17">
        <dbReference type="Rhea" id="RHEA:61021"/>
    </physiologicalReaction>
</comment>
<evidence type="ECO:0000259" key="18">
    <source>
        <dbReference type="SMART" id="SM00729"/>
    </source>
</evidence>
<dbReference type="PANTHER" id="PTHR11135">
    <property type="entry name" value="HISTONE ACETYLTRANSFERASE-RELATED"/>
    <property type="match status" value="1"/>
</dbReference>
<dbReference type="InterPro" id="IPR039661">
    <property type="entry name" value="ELP3"/>
</dbReference>
<dbReference type="InterPro" id="IPR000182">
    <property type="entry name" value="GNAT_dom"/>
</dbReference>
<dbReference type="PANTHER" id="PTHR11135:SF0">
    <property type="entry name" value="ELONGATOR COMPLEX PROTEIN 3"/>
    <property type="match status" value="1"/>
</dbReference>
<evidence type="ECO:0000256" key="2">
    <source>
        <dbReference type="ARBA" id="ARBA00005043"/>
    </source>
</evidence>
<accession>A0A7X9YIK6</accession>
<dbReference type="AlphaFoldDB" id="A0A7X9YIK6"/>
<evidence type="ECO:0000256" key="12">
    <source>
        <dbReference type="ARBA" id="ARBA00023004"/>
    </source>
</evidence>
<dbReference type="Pfam" id="PF00583">
    <property type="entry name" value="Acetyltransf_1"/>
    <property type="match status" value="1"/>
</dbReference>
<sequence>MEQIILNILERLRRGETVDDQVLVKLIHAEARREGADKRMLAKRRLLPFYQRVKREDSERWSAWNVTPGLEQRLMQVLRMKPRRTASGVATITVITKPWPCSGDCLFCPNDLRMPKSYLHAEPACARAEQNCFDPYLQVSARLTALTQMGHATDKIELIVLGGTWSDYPREYQIWFVTELFRALNDNAVAGVAANPMLADPGATTRERAAELLEQTDPHEVPQAVLDRRTRYRELGISTNAEALEQKVAPYQQRIDDMSDTDATYNRCVAKLYGKNSPWGRAAEFQVGTLEELECQQRINETATHRVVGLVIETRPDAVTPQALTLIRRLGATKIQMGVQSLNQHILDLNERGIRPERIAQSFDLLRIFGFKIHAHAMANLLGATPEQDKLDYVRLVSEAAFQPDEIKLYPCALIEGARLCAKYEDGSWRPYTEDELLDVLADDVLATPAFTRISRMIRDFSSGDIKVGNKKPNLRQLVEQRLGQDQVAARRVEEIRYREIAGREVTLDELHLDVVSYETANTSERFLQWVDDENRIAGFLRLSLPSQEYVRKHSAELPVHLGEAMIREVHVYGKVAHLHAAGNGAQHMGLGRRLIERACEMAREAGYARVNVISAIGTREYYRTQGFVDNGLYQTREL</sequence>
<keyword evidence="12" id="KW-0408">Iron</keyword>
<dbReference type="NCBIfam" id="TIGR01211">
    <property type="entry name" value="ELP3"/>
    <property type="match status" value="1"/>
</dbReference>
<keyword evidence="7" id="KW-0808">Transferase</keyword>
<evidence type="ECO:0000256" key="4">
    <source>
        <dbReference type="ARBA" id="ARBA00020266"/>
    </source>
</evidence>
<comment type="pathway">
    <text evidence="2">tRNA modification; 5-methoxycarbonylmethyl-2-thiouridine-tRNA biosynthesis.</text>
</comment>
<evidence type="ECO:0000256" key="3">
    <source>
        <dbReference type="ARBA" id="ARBA00005494"/>
    </source>
</evidence>
<evidence type="ECO:0000256" key="16">
    <source>
        <dbReference type="ARBA" id="ARBA00044771"/>
    </source>
</evidence>
<comment type="cofactor">
    <cofactor evidence="1">
        <name>[4Fe-4S] cluster</name>
        <dbReference type="ChEBI" id="CHEBI:49883"/>
    </cofactor>
</comment>
<dbReference type="CDD" id="cd04301">
    <property type="entry name" value="NAT_SF"/>
    <property type="match status" value="1"/>
</dbReference>
<keyword evidence="10" id="KW-0479">Metal-binding</keyword>
<dbReference type="SFLD" id="SFLDG01086">
    <property type="entry name" value="elongater_protein-like"/>
    <property type="match status" value="1"/>
</dbReference>
<evidence type="ECO:0000256" key="1">
    <source>
        <dbReference type="ARBA" id="ARBA00001966"/>
    </source>
</evidence>
<dbReference type="SFLD" id="SFLDF00344">
    <property type="entry name" value="ELP3-like"/>
    <property type="match status" value="1"/>
</dbReference>
<evidence type="ECO:0000256" key="8">
    <source>
        <dbReference type="ARBA" id="ARBA00022691"/>
    </source>
</evidence>
<proteinExistence type="inferred from homology"/>
<dbReference type="EMBL" id="JABBCP010000001">
    <property type="protein sequence ID" value="NMF55171.1"/>
    <property type="molecule type" value="Genomic_DNA"/>
</dbReference>
<keyword evidence="9" id="KW-0819">tRNA processing</keyword>
<dbReference type="Pfam" id="PF16199">
    <property type="entry name" value="Radical_SAM_C"/>
    <property type="match status" value="1"/>
</dbReference>
<dbReference type="InterPro" id="IPR006638">
    <property type="entry name" value="Elp3/MiaA/NifB-like_rSAM"/>
</dbReference>
<dbReference type="GO" id="GO:0002926">
    <property type="term" value="P:tRNA wobble base 5-methoxycarbonylmethyl-2-thiouridinylation"/>
    <property type="evidence" value="ECO:0007669"/>
    <property type="project" value="TreeGrafter"/>
</dbReference>
<dbReference type="GO" id="GO:0051539">
    <property type="term" value="F:4 iron, 4 sulfur cluster binding"/>
    <property type="evidence" value="ECO:0007669"/>
    <property type="project" value="UniProtKB-KW"/>
</dbReference>
<keyword evidence="11" id="KW-0694">RNA-binding</keyword>
<dbReference type="SUPFAM" id="SSF102114">
    <property type="entry name" value="Radical SAM enzymes"/>
    <property type="match status" value="1"/>
</dbReference>
<evidence type="ECO:0000313" key="20">
    <source>
        <dbReference type="Proteomes" id="UP000546970"/>
    </source>
</evidence>
<dbReference type="Proteomes" id="UP000546970">
    <property type="component" value="Unassembled WGS sequence"/>
</dbReference>
<evidence type="ECO:0000256" key="17">
    <source>
        <dbReference type="ARBA" id="ARBA00047372"/>
    </source>
</evidence>
<evidence type="ECO:0000256" key="6">
    <source>
        <dbReference type="ARBA" id="ARBA00022555"/>
    </source>
</evidence>
<dbReference type="GO" id="GO:0046872">
    <property type="term" value="F:metal ion binding"/>
    <property type="evidence" value="ECO:0007669"/>
    <property type="project" value="UniProtKB-KW"/>
</dbReference>
<dbReference type="SMART" id="SM00729">
    <property type="entry name" value="Elp3"/>
    <property type="match status" value="1"/>
</dbReference>
<feature type="domain" description="Elp3/MiaA/NifB-like radical SAM core" evidence="18">
    <location>
        <begin position="91"/>
        <end position="443"/>
    </location>
</feature>
<gene>
    <name evidence="19" type="ORF">HF320_02320</name>
</gene>
<evidence type="ECO:0000256" key="9">
    <source>
        <dbReference type="ARBA" id="ARBA00022694"/>
    </source>
</evidence>